<keyword evidence="13" id="KW-1185">Reference proteome</keyword>
<keyword evidence="5" id="KW-0997">Cell inner membrane</keyword>
<evidence type="ECO:0000313" key="13">
    <source>
        <dbReference type="Proteomes" id="UP000183974"/>
    </source>
</evidence>
<keyword evidence="8" id="KW-1278">Translocase</keyword>
<dbReference type="Proteomes" id="UP000183974">
    <property type="component" value="Unassembled WGS sequence"/>
</dbReference>
<name>A0A1M6YZ01_9RHOB</name>
<sequence>MVKSKEVLLEIKDLQIQGYSDEQWVDIIKGVDLTLHRGEVLGLIGESGAGKSTIGAAAMGYARDGTRISGGSIEFDGMELTTATEAEKRSLRGNRIAYVAQSAAASFNPAHKIIDQHTEAPLQYRLKKRLEAQEDAIDLYNRLRLPNPEEIGFRYPHQVSGGQLQRAMTAMAMSCRPDLIIFDEPTTALDVTTQIEVLAAIRDIVDQFNTAAIYITHDLAVVAQMADTIKVLLKGEEVEEATTKEMLDNPQEDYTKSLWAVRSFKRPQKSRPKDGVPLISVRNVDASYTGGAKVLDDVSFDVYEGMTVAVVGESGSGKSTTARVITGLLPPSKGEVLFKGEPFPPDYRNRTKDQLRQCQMIYQMADTALNPKVRISEIIGRPAAFYQGLRGSELKSRVDELLDLIELEPSKFYNRYPPELSGGQKQRIGIARALAANPTFIICDEVTSALDQLVAEGILRLLDRLQKELNLAYMFITHDLATVRSIADEVVVMQHGKVVEQGPKDEMFKPPHHPYTDLLLSSVPEMDPDWLTTLLEERGVDNVGEAASSEIDPDDAKVQGTNI</sequence>
<dbReference type="EMBL" id="FRBR01000001">
    <property type="protein sequence ID" value="SHL23417.1"/>
    <property type="molecule type" value="Genomic_DNA"/>
</dbReference>
<evidence type="ECO:0000256" key="7">
    <source>
        <dbReference type="ARBA" id="ARBA00022840"/>
    </source>
</evidence>
<dbReference type="PROSITE" id="PS50893">
    <property type="entry name" value="ABC_TRANSPORTER_2"/>
    <property type="match status" value="2"/>
</dbReference>
<proteinExistence type="inferred from homology"/>
<dbReference type="STRING" id="337701.SAMN05444398_1011097"/>
<dbReference type="SUPFAM" id="SSF52540">
    <property type="entry name" value="P-loop containing nucleoside triphosphate hydrolases"/>
    <property type="match status" value="2"/>
</dbReference>
<dbReference type="InterPro" id="IPR017871">
    <property type="entry name" value="ABC_transporter-like_CS"/>
</dbReference>
<keyword evidence="6" id="KW-0547">Nucleotide-binding</keyword>
<evidence type="ECO:0000256" key="2">
    <source>
        <dbReference type="ARBA" id="ARBA00005417"/>
    </source>
</evidence>
<dbReference type="Pfam" id="PF00005">
    <property type="entry name" value="ABC_tran"/>
    <property type="match status" value="2"/>
</dbReference>
<dbReference type="AlphaFoldDB" id="A0A1M6YZ01"/>
<evidence type="ECO:0000256" key="8">
    <source>
        <dbReference type="ARBA" id="ARBA00022967"/>
    </source>
</evidence>
<evidence type="ECO:0000256" key="4">
    <source>
        <dbReference type="ARBA" id="ARBA00022475"/>
    </source>
</evidence>
<organism evidence="12 13">
    <name type="scientific">Roseovarius pacificus</name>
    <dbReference type="NCBI Taxonomy" id="337701"/>
    <lineage>
        <taxon>Bacteria</taxon>
        <taxon>Pseudomonadati</taxon>
        <taxon>Pseudomonadota</taxon>
        <taxon>Alphaproteobacteria</taxon>
        <taxon>Rhodobacterales</taxon>
        <taxon>Roseobacteraceae</taxon>
        <taxon>Roseovarius</taxon>
    </lineage>
</organism>
<evidence type="ECO:0000256" key="9">
    <source>
        <dbReference type="ARBA" id="ARBA00023136"/>
    </source>
</evidence>
<dbReference type="GO" id="GO:0016887">
    <property type="term" value="F:ATP hydrolysis activity"/>
    <property type="evidence" value="ECO:0007669"/>
    <property type="project" value="InterPro"/>
</dbReference>
<dbReference type="PROSITE" id="PS00211">
    <property type="entry name" value="ABC_TRANSPORTER_1"/>
    <property type="match status" value="1"/>
</dbReference>
<dbReference type="GO" id="GO:0005524">
    <property type="term" value="F:ATP binding"/>
    <property type="evidence" value="ECO:0007669"/>
    <property type="project" value="UniProtKB-KW"/>
</dbReference>
<keyword evidence="4" id="KW-1003">Cell membrane</keyword>
<dbReference type="GO" id="GO:0005886">
    <property type="term" value="C:plasma membrane"/>
    <property type="evidence" value="ECO:0007669"/>
    <property type="project" value="UniProtKB-SubCell"/>
</dbReference>
<evidence type="ECO:0000256" key="1">
    <source>
        <dbReference type="ARBA" id="ARBA00004417"/>
    </source>
</evidence>
<dbReference type="PANTHER" id="PTHR43297:SF14">
    <property type="entry name" value="ATPASE AAA-TYPE CORE DOMAIN-CONTAINING PROTEIN"/>
    <property type="match status" value="1"/>
</dbReference>
<evidence type="ECO:0000256" key="10">
    <source>
        <dbReference type="SAM" id="MobiDB-lite"/>
    </source>
</evidence>
<dbReference type="InterPro" id="IPR013563">
    <property type="entry name" value="Oligopep_ABC_C"/>
</dbReference>
<evidence type="ECO:0000256" key="6">
    <source>
        <dbReference type="ARBA" id="ARBA00022741"/>
    </source>
</evidence>
<dbReference type="SMART" id="SM00382">
    <property type="entry name" value="AAA"/>
    <property type="match status" value="2"/>
</dbReference>
<keyword evidence="3" id="KW-0813">Transport</keyword>
<keyword evidence="7 12" id="KW-0067">ATP-binding</keyword>
<dbReference type="InterPro" id="IPR027417">
    <property type="entry name" value="P-loop_NTPase"/>
</dbReference>
<evidence type="ECO:0000256" key="5">
    <source>
        <dbReference type="ARBA" id="ARBA00022519"/>
    </source>
</evidence>
<comment type="similarity">
    <text evidence="2">Belongs to the ABC transporter superfamily.</text>
</comment>
<evidence type="ECO:0000259" key="11">
    <source>
        <dbReference type="PROSITE" id="PS50893"/>
    </source>
</evidence>
<dbReference type="OrthoDB" id="9802264at2"/>
<dbReference type="InterPro" id="IPR003593">
    <property type="entry name" value="AAA+_ATPase"/>
</dbReference>
<keyword evidence="9" id="KW-0472">Membrane</keyword>
<feature type="domain" description="ABC transporter" evidence="11">
    <location>
        <begin position="9"/>
        <end position="259"/>
    </location>
</feature>
<dbReference type="RefSeq" id="WP_073033567.1">
    <property type="nucleotide sequence ID" value="NZ_BMLR01000001.1"/>
</dbReference>
<feature type="domain" description="ABC transporter" evidence="11">
    <location>
        <begin position="279"/>
        <end position="520"/>
    </location>
</feature>
<dbReference type="Pfam" id="PF08352">
    <property type="entry name" value="oligo_HPY"/>
    <property type="match status" value="1"/>
</dbReference>
<dbReference type="InterPro" id="IPR050388">
    <property type="entry name" value="ABC_Ni/Peptide_Import"/>
</dbReference>
<feature type="region of interest" description="Disordered" evidence="10">
    <location>
        <begin position="544"/>
        <end position="563"/>
    </location>
</feature>
<dbReference type="InterPro" id="IPR003439">
    <property type="entry name" value="ABC_transporter-like_ATP-bd"/>
</dbReference>
<reference evidence="12 13" key="1">
    <citation type="submission" date="2016-11" db="EMBL/GenBank/DDBJ databases">
        <authorList>
            <person name="Jaros S."/>
            <person name="Januszkiewicz K."/>
            <person name="Wedrychowicz H."/>
        </authorList>
    </citation>
    <scope>NUCLEOTIDE SEQUENCE [LARGE SCALE GENOMIC DNA]</scope>
    <source>
        <strain evidence="12 13">DSM 29589</strain>
    </source>
</reference>
<evidence type="ECO:0000256" key="3">
    <source>
        <dbReference type="ARBA" id="ARBA00022448"/>
    </source>
</evidence>
<dbReference type="PANTHER" id="PTHR43297">
    <property type="entry name" value="OLIGOPEPTIDE TRANSPORT ATP-BINDING PROTEIN APPD"/>
    <property type="match status" value="1"/>
</dbReference>
<evidence type="ECO:0000313" key="12">
    <source>
        <dbReference type="EMBL" id="SHL23417.1"/>
    </source>
</evidence>
<protein>
    <submittedName>
        <fullName evidence="12">Peptide/nickel transport system ATP-binding protein</fullName>
    </submittedName>
</protein>
<accession>A0A1M6YZ01</accession>
<gene>
    <name evidence="12" type="ORF">SAMN05444398_1011097</name>
</gene>
<dbReference type="FunFam" id="3.40.50.300:FF:002585">
    <property type="entry name" value="Glutathione import ATP-binding protein GsiA"/>
    <property type="match status" value="1"/>
</dbReference>
<comment type="subcellular location">
    <subcellularLocation>
        <location evidence="1">Cell inner membrane</location>
        <topology evidence="1">Peripheral membrane protein</topology>
    </subcellularLocation>
</comment>
<dbReference type="Gene3D" id="3.40.50.300">
    <property type="entry name" value="P-loop containing nucleotide triphosphate hydrolases"/>
    <property type="match status" value="2"/>
</dbReference>
<dbReference type="GO" id="GO:0015833">
    <property type="term" value="P:peptide transport"/>
    <property type="evidence" value="ECO:0007669"/>
    <property type="project" value="InterPro"/>
</dbReference>
<dbReference type="CDD" id="cd03257">
    <property type="entry name" value="ABC_NikE_OppD_transporters"/>
    <property type="match status" value="2"/>
</dbReference>